<name>A0A073JQ53_LIMRT</name>
<accession>A0A073JQ53</accession>
<evidence type="ECO:0000313" key="9">
    <source>
        <dbReference type="Proteomes" id="UP000244083"/>
    </source>
</evidence>
<dbReference type="PANTHER" id="PTHR43479">
    <property type="entry name" value="ACREF/ENVCD OPERON REPRESSOR-RELATED"/>
    <property type="match status" value="1"/>
</dbReference>
<dbReference type="EMBL" id="QAZN01000006">
    <property type="protein sequence ID" value="PTV04175.1"/>
    <property type="molecule type" value="Genomic_DNA"/>
</dbReference>
<evidence type="ECO:0000313" key="6">
    <source>
        <dbReference type="EMBL" id="PTV04175.1"/>
    </source>
</evidence>
<proteinExistence type="predicted"/>
<keyword evidence="1 2" id="KW-0238">DNA-binding</keyword>
<dbReference type="InterPro" id="IPR050624">
    <property type="entry name" value="HTH-type_Tx_Regulator"/>
</dbReference>
<dbReference type="SUPFAM" id="SSF46689">
    <property type="entry name" value="Homeodomain-like"/>
    <property type="match status" value="1"/>
</dbReference>
<dbReference type="PROSITE" id="PS50977">
    <property type="entry name" value="HTH_TETR_2"/>
    <property type="match status" value="1"/>
</dbReference>
<evidence type="ECO:0000256" key="2">
    <source>
        <dbReference type="PROSITE-ProRule" id="PRU00335"/>
    </source>
</evidence>
<protein>
    <submittedName>
        <fullName evidence="4">TetR family transcriptional regulator</fullName>
    </submittedName>
    <submittedName>
        <fullName evidence="6">TetR/AcrR family transcriptional regulator</fullName>
    </submittedName>
</protein>
<dbReference type="Proteomes" id="UP000244083">
    <property type="component" value="Unassembled WGS sequence"/>
</dbReference>
<dbReference type="EMBL" id="JOSX01000013">
    <property type="protein sequence ID" value="KEK15575.1"/>
    <property type="molecule type" value="Genomic_DNA"/>
</dbReference>
<dbReference type="Pfam" id="PF00440">
    <property type="entry name" value="TetR_N"/>
    <property type="match status" value="1"/>
</dbReference>
<evidence type="ECO:0000313" key="8">
    <source>
        <dbReference type="Proteomes" id="UP000216681"/>
    </source>
</evidence>
<comment type="caution">
    <text evidence="4">The sequence shown here is derived from an EMBL/GenBank/DDBJ whole genome shotgun (WGS) entry which is preliminary data.</text>
</comment>
<feature type="DNA-binding region" description="H-T-H motif" evidence="2">
    <location>
        <begin position="25"/>
        <end position="44"/>
    </location>
</feature>
<evidence type="ECO:0000256" key="1">
    <source>
        <dbReference type="ARBA" id="ARBA00023125"/>
    </source>
</evidence>
<dbReference type="AlphaFoldDB" id="A0A073JQ53"/>
<organism evidence="4 7">
    <name type="scientific">Limosilactobacillus reuteri</name>
    <name type="common">Lactobacillus reuteri</name>
    <dbReference type="NCBI Taxonomy" id="1598"/>
    <lineage>
        <taxon>Bacteria</taxon>
        <taxon>Bacillati</taxon>
        <taxon>Bacillota</taxon>
        <taxon>Bacilli</taxon>
        <taxon>Lactobacillales</taxon>
        <taxon>Lactobacillaceae</taxon>
        <taxon>Limosilactobacillus</taxon>
    </lineage>
</organism>
<reference evidence="9" key="5">
    <citation type="submission" date="2018-04" db="EMBL/GenBank/DDBJ databases">
        <title>Draft Genome Sequences of 10 Lactobacillus Species from 22 Commercial Probiotic Products.</title>
        <authorList>
            <person name="Gangiredla J."/>
            <person name="Barnaba T.J."/>
            <person name="Mammel M.K."/>
            <person name="Lacher D.W."/>
            <person name="Elkins C.A."/>
            <person name="Lampel K.A."/>
            <person name="Whitehouse C.A."/>
            <person name="Tartera C."/>
        </authorList>
    </citation>
    <scope>NUCLEOTIDE SEQUENCE [LARGE SCALE GENOMIC DNA]</scope>
    <source>
        <strain evidence="9">DS12_10</strain>
    </source>
</reference>
<dbReference type="GO" id="GO:0003677">
    <property type="term" value="F:DNA binding"/>
    <property type="evidence" value="ECO:0007669"/>
    <property type="project" value="UniProtKB-UniRule"/>
</dbReference>
<dbReference type="InterPro" id="IPR001647">
    <property type="entry name" value="HTH_TetR"/>
</dbReference>
<reference evidence="6" key="4">
    <citation type="journal article" date="2018" name="Genome Announc.">
        <title>Fifty-Six Draft Genome Sequences of 10 Lactobacillus Species from 22 Commercial Dietary Supplements.</title>
        <authorList>
            <person name="Gangiredla J."/>
            <person name="Barnaba T.J."/>
            <person name="Mammel M.K."/>
            <person name="Lacher D.W."/>
            <person name="Elkins C.A."/>
            <person name="Lampel K.A."/>
            <person name="Whitehouse C.A."/>
            <person name="Tartera C."/>
        </authorList>
    </citation>
    <scope>NUCLEOTIDE SEQUENCE</scope>
    <source>
        <strain evidence="6">DS12_10</strain>
    </source>
</reference>
<dbReference type="PATRIC" id="fig|1598.90.peg.898"/>
<dbReference type="InterPro" id="IPR009057">
    <property type="entry name" value="Homeodomain-like_sf"/>
</dbReference>
<dbReference type="RefSeq" id="WP_035153977.1">
    <property type="nucleotide sequence ID" value="NZ_JAJGTF010000075.1"/>
</dbReference>
<evidence type="ECO:0000313" key="4">
    <source>
        <dbReference type="EMBL" id="KEK15575.1"/>
    </source>
</evidence>
<dbReference type="Gene3D" id="1.10.357.10">
    <property type="entry name" value="Tetracycline Repressor, domain 2"/>
    <property type="match status" value="1"/>
</dbReference>
<evidence type="ECO:0000313" key="5">
    <source>
        <dbReference type="EMBL" id="OYS95404.1"/>
    </source>
</evidence>
<feature type="domain" description="HTH tetR-type" evidence="3">
    <location>
        <begin position="2"/>
        <end position="62"/>
    </location>
</feature>
<evidence type="ECO:0000313" key="7">
    <source>
        <dbReference type="Proteomes" id="UP000027731"/>
    </source>
</evidence>
<dbReference type="PANTHER" id="PTHR43479:SF20">
    <property type="entry name" value="HTH TETR-TYPE DOMAIN-CONTAINING PROTEIN"/>
    <property type="match status" value="1"/>
</dbReference>
<dbReference type="Proteomes" id="UP000027731">
    <property type="component" value="Unassembled WGS sequence"/>
</dbReference>
<dbReference type="EMBL" id="NGPX01000008">
    <property type="protein sequence ID" value="OYS95404.1"/>
    <property type="molecule type" value="Genomic_DNA"/>
</dbReference>
<dbReference type="Proteomes" id="UP000216681">
    <property type="component" value="Unassembled WGS sequence"/>
</dbReference>
<evidence type="ECO:0000259" key="3">
    <source>
        <dbReference type="PROSITE" id="PS50977"/>
    </source>
</evidence>
<sequence>MKTTKEKIIQTAIEWIITDDYTNLSMRKLANKFGMTTGVLYKHFKNKDELFYQVSIRLSQQVAKQLVIDSEISAKDKLLSIANGLCMLSQKQPKLINFLFFNPSLDKFYQSRNHDFQFYNQVMLLIHQVNQGSVTDEQFFTQIWAFIQGYLLLILKGVTNYDPHLVERTLDEMIRGSEN</sequence>
<reference evidence="4 7" key="1">
    <citation type="submission" date="2014-06" db="EMBL/GenBank/DDBJ databases">
        <title>Genetic determinant of reutericyclin biosynthesis of Lactobacillus reuteri.</title>
        <authorList>
            <person name="Lin X."/>
            <person name="Duar R."/>
            <person name="Walter J."/>
            <person name="Gaenzle M."/>
        </authorList>
    </citation>
    <scope>NUCLEOTIDE SEQUENCE [LARGE SCALE GENOMIC DNA]</scope>
    <source>
        <strain evidence="4 7">LTH2584</strain>
    </source>
</reference>
<reference evidence="5 8" key="3">
    <citation type="submission" date="2017-09" db="EMBL/GenBank/DDBJ databases">
        <title>Tripartite evolution among Lactobacillus johnsonii, Lactobacillus taiwanensis, Lactobacillus reuteri and their rodent host.</title>
        <authorList>
            <person name="Wang T."/>
            <person name="Knowles S."/>
            <person name="Cheng C."/>
        </authorList>
    </citation>
    <scope>NUCLEOTIDE SEQUENCE [LARGE SCALE GENOMIC DNA]</scope>
    <source>
        <strain evidence="5 8">105n</strain>
    </source>
</reference>
<gene>
    <name evidence="5" type="ORF">CBG15_01820</name>
    <name evidence="6" type="ORF">DB325_05110</name>
    <name evidence="4" type="ORF">LR3_07330</name>
</gene>
<reference evidence="5 8" key="2">
    <citation type="submission" date="2017-05" db="EMBL/GenBank/DDBJ databases">
        <authorList>
            <person name="Lin X.B."/>
            <person name="Stothard P."/>
            <person name="Tasseva G."/>
            <person name="Walter J."/>
        </authorList>
    </citation>
    <scope>NUCLEOTIDE SEQUENCE [LARGE SCALE GENOMIC DNA]</scope>
    <source>
        <strain evidence="5 8">105n</strain>
    </source>
</reference>